<gene>
    <name evidence="15" type="ORF">A1Q1_07667</name>
</gene>
<comment type="cofactor">
    <cofactor evidence="1">
        <name>Mg(2+)</name>
        <dbReference type="ChEBI" id="CHEBI:18420"/>
    </cofactor>
</comment>
<dbReference type="Pfam" id="PF13793">
    <property type="entry name" value="Pribosyltran_N"/>
    <property type="match status" value="1"/>
</dbReference>
<dbReference type="GO" id="GO:0006164">
    <property type="term" value="P:purine nucleotide biosynthetic process"/>
    <property type="evidence" value="ECO:0007669"/>
    <property type="project" value="TreeGrafter"/>
</dbReference>
<dbReference type="NCBIfam" id="TIGR01251">
    <property type="entry name" value="ribP_PPkin"/>
    <property type="match status" value="1"/>
</dbReference>
<comment type="similarity">
    <text evidence="3">Belongs to the ribose-phosphate pyrophosphokinase family.</text>
</comment>
<feature type="region of interest" description="Disordered" evidence="13">
    <location>
        <begin position="429"/>
        <end position="463"/>
    </location>
</feature>
<evidence type="ECO:0000256" key="4">
    <source>
        <dbReference type="ARBA" id="ARBA00013247"/>
    </source>
</evidence>
<evidence type="ECO:0000256" key="1">
    <source>
        <dbReference type="ARBA" id="ARBA00001946"/>
    </source>
</evidence>
<evidence type="ECO:0000259" key="14">
    <source>
        <dbReference type="Pfam" id="PF13793"/>
    </source>
</evidence>
<dbReference type="GO" id="GO:0000287">
    <property type="term" value="F:magnesium ion binding"/>
    <property type="evidence" value="ECO:0007669"/>
    <property type="project" value="InterPro"/>
</dbReference>
<dbReference type="InterPro" id="IPR005946">
    <property type="entry name" value="Rib-P_diPkinase"/>
</dbReference>
<dbReference type="GO" id="GO:0004749">
    <property type="term" value="F:ribose phosphate diphosphokinase activity"/>
    <property type="evidence" value="ECO:0007669"/>
    <property type="project" value="UniProtKB-EC"/>
</dbReference>
<dbReference type="SMART" id="SM01400">
    <property type="entry name" value="Pribosyltran_N"/>
    <property type="match status" value="1"/>
</dbReference>
<name>J5R846_TRIAS</name>
<dbReference type="VEuPathDB" id="FungiDB:A1Q1_07667"/>
<keyword evidence="11" id="KW-0460">Magnesium</keyword>
<dbReference type="InterPro" id="IPR000842">
    <property type="entry name" value="PRib_PP_synth_CS"/>
</dbReference>
<dbReference type="Gene3D" id="3.40.50.2020">
    <property type="match status" value="1"/>
</dbReference>
<evidence type="ECO:0000256" key="6">
    <source>
        <dbReference type="ARBA" id="ARBA00022723"/>
    </source>
</evidence>
<dbReference type="FunFam" id="3.40.50.2020:FF:000001">
    <property type="entry name" value="Ribose-phosphate pyrophosphokinase"/>
    <property type="match status" value="1"/>
</dbReference>
<dbReference type="RefSeq" id="XP_014182154.1">
    <property type="nucleotide sequence ID" value="XM_014326679.1"/>
</dbReference>
<dbReference type="PANTHER" id="PTHR10210">
    <property type="entry name" value="RIBOSE-PHOSPHATE DIPHOSPHOKINASE FAMILY MEMBER"/>
    <property type="match status" value="1"/>
</dbReference>
<evidence type="ECO:0000256" key="13">
    <source>
        <dbReference type="SAM" id="MobiDB-lite"/>
    </source>
</evidence>
<comment type="caution">
    <text evidence="15">The sequence shown here is derived from an EMBL/GenBank/DDBJ whole genome shotgun (WGS) entry which is preliminary data.</text>
</comment>
<keyword evidence="8" id="KW-0547">Nucleotide-binding</keyword>
<keyword evidence="6" id="KW-0479">Metal-binding</keyword>
<dbReference type="GO" id="GO:0005737">
    <property type="term" value="C:cytoplasm"/>
    <property type="evidence" value="ECO:0007669"/>
    <property type="project" value="TreeGrafter"/>
</dbReference>
<dbReference type="OrthoDB" id="413572at2759"/>
<evidence type="ECO:0000256" key="5">
    <source>
        <dbReference type="ARBA" id="ARBA00022679"/>
    </source>
</evidence>
<dbReference type="GeneID" id="25991179"/>
<keyword evidence="10" id="KW-0067">ATP-binding</keyword>
<dbReference type="GO" id="GO:0009156">
    <property type="term" value="P:ribonucleoside monophosphate biosynthetic process"/>
    <property type="evidence" value="ECO:0007669"/>
    <property type="project" value="InterPro"/>
</dbReference>
<evidence type="ECO:0000256" key="7">
    <source>
        <dbReference type="ARBA" id="ARBA00022727"/>
    </source>
</evidence>
<sequence length="634" mass="70291">MLALLLTIVITCTVVLRAFTHLFTLGYIPSPVWVNLLPHEGAVPSAEDDVGVALLKLGTACIEATSYSGLRNELAPIPEPQPFVRLSGAGCDDVGRPKQSNGFGGRIDDIQVAELTDPHSESPYYRELRKFYKALGSLTKDTFMMVLLSTPVGRKIYTSAWRAWYARWWYGPRHWKFWRRAAWRGPRRRRYIPEPPSLANWPTSGWSSAVRVRPEIVPEVVEAEPQDEPQYTFDQVLRGEVVIEDDEDEAGDWVDEASDESDTSDMEDDGQPQPEDDHQVALYQDLVQEDGAALQPILLAHLTSGAPLTRRRYNALSKRQPSTDPFAAVAASRRAEVTKITVSEKLSFQPKRQLYLFPSPKTPSDYINEQASAQGARRYIFTISTTTPTTPARPAKDTKMSTVNTSIKLFTGLIKRGCGAKQWNFGTETSGSQLRQRWPHRRSSATSTAKPTAMSAAAGRRSERCMSKSGAALSIGAGWGGHFMGQAPRGFPIAHLSHRTSHPELAHLIAKRLGIPVSRANVIQPPSGETKVTIVESVRDYDVYILNTGAGAVNTSLMELCIMIHACKIASARRITAIIPHFFYARQDKKDKSRAPITAKLVANMLREAGCDHVITMDLHASQIQGFFDVPVDK</sequence>
<evidence type="ECO:0000256" key="10">
    <source>
        <dbReference type="ARBA" id="ARBA00022840"/>
    </source>
</evidence>
<dbReference type="EMBL" id="ALBS01000073">
    <property type="protein sequence ID" value="EJT51203.1"/>
    <property type="molecule type" value="Genomic_DNA"/>
</dbReference>
<dbReference type="AlphaFoldDB" id="J5R846"/>
<evidence type="ECO:0000256" key="8">
    <source>
        <dbReference type="ARBA" id="ARBA00022741"/>
    </source>
</evidence>
<dbReference type="InterPro" id="IPR029057">
    <property type="entry name" value="PRTase-like"/>
</dbReference>
<accession>J5R846</accession>
<dbReference type="PANTHER" id="PTHR10210:SF32">
    <property type="entry name" value="RIBOSE-PHOSPHATE PYROPHOSPHOKINASE 2"/>
    <property type="match status" value="1"/>
</dbReference>
<protein>
    <recommendedName>
        <fullName evidence="4">ribose-phosphate diphosphokinase</fullName>
        <ecNumber evidence="4">2.7.6.1</ecNumber>
    </recommendedName>
</protein>
<evidence type="ECO:0000313" key="16">
    <source>
        <dbReference type="Proteomes" id="UP000002748"/>
    </source>
</evidence>
<dbReference type="EC" id="2.7.6.1" evidence="4"/>
<evidence type="ECO:0000256" key="9">
    <source>
        <dbReference type="ARBA" id="ARBA00022777"/>
    </source>
</evidence>
<dbReference type="GO" id="GO:0006015">
    <property type="term" value="P:5-phosphoribose 1-diphosphate biosynthetic process"/>
    <property type="evidence" value="ECO:0007669"/>
    <property type="project" value="TreeGrafter"/>
</dbReference>
<reference evidence="15 16" key="1">
    <citation type="journal article" date="2012" name="Eukaryot. Cell">
        <title>Draft genome sequence of CBS 2479, the standard type strain of Trichosporon asahii.</title>
        <authorList>
            <person name="Yang R.Y."/>
            <person name="Li H.T."/>
            <person name="Zhu H."/>
            <person name="Zhou G.P."/>
            <person name="Wang M."/>
            <person name="Wang L."/>
        </authorList>
    </citation>
    <scope>NUCLEOTIDE SEQUENCE [LARGE SCALE GENOMIC DNA]</scope>
    <source>
        <strain evidence="16">ATCC 90039 / CBS 2479 / JCM 2466 / KCTC 7840 / NCYC 2677 / UAMH 7654</strain>
    </source>
</reference>
<keyword evidence="5" id="KW-0808">Transferase</keyword>
<dbReference type="PROSITE" id="PS00114">
    <property type="entry name" value="PRPP_SYNTHASE"/>
    <property type="match status" value="1"/>
</dbReference>
<dbReference type="KEGG" id="tasa:A1Q1_07667"/>
<organism evidence="15 16">
    <name type="scientific">Trichosporon asahii var. asahii (strain ATCC 90039 / CBS 2479 / JCM 2466 / KCTC 7840 / NBRC 103889/ NCYC 2677 / UAMH 7654)</name>
    <name type="common">Yeast</name>
    <dbReference type="NCBI Taxonomy" id="1186058"/>
    <lineage>
        <taxon>Eukaryota</taxon>
        <taxon>Fungi</taxon>
        <taxon>Dikarya</taxon>
        <taxon>Basidiomycota</taxon>
        <taxon>Agaricomycotina</taxon>
        <taxon>Tremellomycetes</taxon>
        <taxon>Trichosporonales</taxon>
        <taxon>Trichosporonaceae</taxon>
        <taxon>Trichosporon</taxon>
    </lineage>
</organism>
<dbReference type="GO" id="GO:0005524">
    <property type="term" value="F:ATP binding"/>
    <property type="evidence" value="ECO:0007669"/>
    <property type="project" value="UniProtKB-KW"/>
</dbReference>
<dbReference type="SUPFAM" id="SSF53271">
    <property type="entry name" value="PRTase-like"/>
    <property type="match status" value="1"/>
</dbReference>
<dbReference type="Proteomes" id="UP000002748">
    <property type="component" value="Unassembled WGS sequence"/>
</dbReference>
<comment type="catalytic activity">
    <reaction evidence="12">
        <text>D-ribose 5-phosphate + ATP = 5-phospho-alpha-D-ribose 1-diphosphate + AMP + H(+)</text>
        <dbReference type="Rhea" id="RHEA:15609"/>
        <dbReference type="ChEBI" id="CHEBI:15378"/>
        <dbReference type="ChEBI" id="CHEBI:30616"/>
        <dbReference type="ChEBI" id="CHEBI:58017"/>
        <dbReference type="ChEBI" id="CHEBI:78346"/>
        <dbReference type="ChEBI" id="CHEBI:456215"/>
        <dbReference type="EC" id="2.7.6.1"/>
    </reaction>
</comment>
<evidence type="ECO:0000256" key="11">
    <source>
        <dbReference type="ARBA" id="ARBA00022842"/>
    </source>
</evidence>
<evidence type="ECO:0000256" key="3">
    <source>
        <dbReference type="ARBA" id="ARBA00006478"/>
    </source>
</evidence>
<feature type="region of interest" description="Disordered" evidence="13">
    <location>
        <begin position="247"/>
        <end position="276"/>
    </location>
</feature>
<dbReference type="GO" id="GO:0016301">
    <property type="term" value="F:kinase activity"/>
    <property type="evidence" value="ECO:0007669"/>
    <property type="project" value="UniProtKB-KW"/>
</dbReference>
<dbReference type="GO" id="GO:0002189">
    <property type="term" value="C:ribose phosphate diphosphokinase complex"/>
    <property type="evidence" value="ECO:0007669"/>
    <property type="project" value="TreeGrafter"/>
</dbReference>
<dbReference type="HOGENOM" id="CLU_431608_0_0_1"/>
<evidence type="ECO:0000313" key="15">
    <source>
        <dbReference type="EMBL" id="EJT51203.1"/>
    </source>
</evidence>
<evidence type="ECO:0000256" key="12">
    <source>
        <dbReference type="ARBA" id="ARBA00049535"/>
    </source>
</evidence>
<keyword evidence="9 15" id="KW-0418">Kinase</keyword>
<keyword evidence="7" id="KW-0545">Nucleotide biosynthesis</keyword>
<feature type="compositionally biased region" description="Acidic residues" evidence="13">
    <location>
        <begin position="247"/>
        <end position="270"/>
    </location>
</feature>
<comment type="pathway">
    <text evidence="2">Metabolic intermediate biosynthesis; 5-phospho-alpha-D-ribose 1-diphosphate biosynthesis; 5-phospho-alpha-D-ribose 1-diphosphate from D-ribose 5-phosphate (route I): step 1/1.</text>
</comment>
<feature type="domain" description="Ribose-phosphate pyrophosphokinase N-terminal" evidence="14">
    <location>
        <begin position="499"/>
        <end position="610"/>
    </location>
</feature>
<proteinExistence type="inferred from homology"/>
<evidence type="ECO:0000256" key="2">
    <source>
        <dbReference type="ARBA" id="ARBA00004996"/>
    </source>
</evidence>
<dbReference type="InterPro" id="IPR029099">
    <property type="entry name" value="Pribosyltran_N"/>
</dbReference>